<dbReference type="GeneID" id="43348776"/>
<evidence type="ECO:0000313" key="2">
    <source>
        <dbReference type="EMBL" id="MTU43908.1"/>
    </source>
</evidence>
<gene>
    <name evidence="2" type="ORF">GMD42_09835</name>
</gene>
<dbReference type="InterPro" id="IPR008988">
    <property type="entry name" value="Transcriptional_repressor_C"/>
</dbReference>
<dbReference type="GO" id="GO:0046914">
    <property type="term" value="F:transition metal ion binding"/>
    <property type="evidence" value="ECO:0007669"/>
    <property type="project" value="InterPro"/>
</dbReference>
<protein>
    <submittedName>
        <fullName evidence="2">Iron repressor</fullName>
    </submittedName>
</protein>
<accession>A0A6I3S8N8</accession>
<dbReference type="EMBL" id="WNCL01000034">
    <property type="protein sequence ID" value="MTU43908.1"/>
    <property type="molecule type" value="Genomic_DNA"/>
</dbReference>
<dbReference type="Pfam" id="PF04023">
    <property type="entry name" value="FeoA"/>
    <property type="match status" value="1"/>
</dbReference>
<name>A0A6I3S8N8_9BURK</name>
<reference evidence="2 3" key="1">
    <citation type="journal article" date="2019" name="Nat. Med.">
        <title>A library of human gut bacterial isolates paired with longitudinal multiomics data enables mechanistic microbiome research.</title>
        <authorList>
            <person name="Poyet M."/>
            <person name="Groussin M."/>
            <person name="Gibbons S.M."/>
            <person name="Avila-Pacheco J."/>
            <person name="Jiang X."/>
            <person name="Kearney S.M."/>
            <person name="Perrotta A.R."/>
            <person name="Berdy B."/>
            <person name="Zhao S."/>
            <person name="Lieberman T.D."/>
            <person name="Swanson P.K."/>
            <person name="Smith M."/>
            <person name="Roesemann S."/>
            <person name="Alexander J.E."/>
            <person name="Rich S.A."/>
            <person name="Livny J."/>
            <person name="Vlamakis H."/>
            <person name="Clish C."/>
            <person name="Bullock K."/>
            <person name="Deik A."/>
            <person name="Scott J."/>
            <person name="Pierce K.A."/>
            <person name="Xavier R.J."/>
            <person name="Alm E.J."/>
        </authorList>
    </citation>
    <scope>NUCLEOTIDE SEQUENCE [LARGE SCALE GENOMIC DNA]</scope>
    <source>
        <strain evidence="2 3">BIOML-A2</strain>
    </source>
</reference>
<dbReference type="InterPro" id="IPR007167">
    <property type="entry name" value="Fe-transptr_FeoA-like"/>
</dbReference>
<feature type="domain" description="Ferrous iron transporter FeoA-like" evidence="1">
    <location>
        <begin position="10"/>
        <end position="79"/>
    </location>
</feature>
<dbReference type="SUPFAM" id="SSF50037">
    <property type="entry name" value="C-terminal domain of transcriptional repressors"/>
    <property type="match status" value="1"/>
</dbReference>
<comment type="caution">
    <text evidence="2">The sequence shown here is derived from an EMBL/GenBank/DDBJ whole genome shotgun (WGS) entry which is preliminary data.</text>
</comment>
<proteinExistence type="predicted"/>
<sequence length="87" mass="9394">MEKNKDLEISLLDAPVGAVVDLVSWGSLSQEDIRKLTDVGIYLDLPLTVSSVTISGPVVVAISNVHVAIGRPVAKELKVLWNKEVDE</sequence>
<evidence type="ECO:0000259" key="1">
    <source>
        <dbReference type="Pfam" id="PF04023"/>
    </source>
</evidence>
<organism evidence="2 3">
    <name type="scientific">Parasutterella excrementihominis</name>
    <dbReference type="NCBI Taxonomy" id="487175"/>
    <lineage>
        <taxon>Bacteria</taxon>
        <taxon>Pseudomonadati</taxon>
        <taxon>Pseudomonadota</taxon>
        <taxon>Betaproteobacteria</taxon>
        <taxon>Burkholderiales</taxon>
        <taxon>Sutterellaceae</taxon>
        <taxon>Parasutterella</taxon>
    </lineage>
</organism>
<dbReference type="Proteomes" id="UP000462362">
    <property type="component" value="Unassembled WGS sequence"/>
</dbReference>
<evidence type="ECO:0000313" key="3">
    <source>
        <dbReference type="Proteomes" id="UP000462362"/>
    </source>
</evidence>
<dbReference type="AlphaFoldDB" id="A0A6I3S8N8"/>
<dbReference type="RefSeq" id="WP_008811390.1">
    <property type="nucleotide sequence ID" value="NZ_CAKVUT010000233.1"/>
</dbReference>